<dbReference type="PANTHER" id="PTHR45695">
    <property type="entry name" value="LEUCOKININ RECEPTOR-RELATED"/>
    <property type="match status" value="1"/>
</dbReference>
<evidence type="ECO:0000313" key="11">
    <source>
        <dbReference type="EMBL" id="CAH0104036.1"/>
    </source>
</evidence>
<dbReference type="Proteomes" id="UP000789390">
    <property type="component" value="Unassembled WGS sequence"/>
</dbReference>
<comment type="similarity">
    <text evidence="2">Belongs to the G-protein coupled receptor 1 family.</text>
</comment>
<evidence type="ECO:0000313" key="12">
    <source>
        <dbReference type="Proteomes" id="UP000789390"/>
    </source>
</evidence>
<name>A0A8J2RKD8_9CRUS</name>
<evidence type="ECO:0000256" key="1">
    <source>
        <dbReference type="ARBA" id="ARBA00004141"/>
    </source>
</evidence>
<keyword evidence="7" id="KW-0675">Receptor</keyword>
<evidence type="ECO:0000256" key="3">
    <source>
        <dbReference type="ARBA" id="ARBA00022692"/>
    </source>
</evidence>
<dbReference type="OrthoDB" id="2132067at2759"/>
<proteinExistence type="inferred from homology"/>
<sequence length="190" mass="20571">MMACVNISGRLYPVELWNVSEPDDSAEVVSMLDVLNVVGAGSSGMGSVWNMGMGFNLSSSSARPGFKTEIYRDIVCMSNPKKMLEPWEIDKNLAMLISYSVIFVIGVLGNVTAMMGMIGDRKSRNATTLFLVSLSAADLLLLLVCAPLEVLQYFVIQWDEAGTICKTAKYAEVLSAVASVLNLTAVSLER</sequence>
<gene>
    <name evidence="11" type="ORF">DGAL_LOCUS6748</name>
</gene>
<dbReference type="Pfam" id="PF00001">
    <property type="entry name" value="7tm_1"/>
    <property type="match status" value="1"/>
</dbReference>
<keyword evidence="6 9" id="KW-0472">Membrane</keyword>
<comment type="subcellular location">
    <subcellularLocation>
        <location evidence="1">Membrane</location>
        <topology evidence="1">Multi-pass membrane protein</topology>
    </subcellularLocation>
</comment>
<dbReference type="PRINTS" id="PR00237">
    <property type="entry name" value="GPCRRHODOPSN"/>
</dbReference>
<comment type="caution">
    <text evidence="11">The sequence shown here is derived from an EMBL/GenBank/DDBJ whole genome shotgun (WGS) entry which is preliminary data.</text>
</comment>
<evidence type="ECO:0000256" key="5">
    <source>
        <dbReference type="ARBA" id="ARBA00023040"/>
    </source>
</evidence>
<organism evidence="11 12">
    <name type="scientific">Daphnia galeata</name>
    <dbReference type="NCBI Taxonomy" id="27404"/>
    <lineage>
        <taxon>Eukaryota</taxon>
        <taxon>Metazoa</taxon>
        <taxon>Ecdysozoa</taxon>
        <taxon>Arthropoda</taxon>
        <taxon>Crustacea</taxon>
        <taxon>Branchiopoda</taxon>
        <taxon>Diplostraca</taxon>
        <taxon>Cladocera</taxon>
        <taxon>Anomopoda</taxon>
        <taxon>Daphniidae</taxon>
        <taxon>Daphnia</taxon>
    </lineage>
</organism>
<dbReference type="AlphaFoldDB" id="A0A8J2RKD8"/>
<dbReference type="PROSITE" id="PS50262">
    <property type="entry name" value="G_PROTEIN_RECEP_F1_2"/>
    <property type="match status" value="1"/>
</dbReference>
<evidence type="ECO:0000256" key="9">
    <source>
        <dbReference type="SAM" id="Phobius"/>
    </source>
</evidence>
<dbReference type="InterPro" id="IPR017452">
    <property type="entry name" value="GPCR_Rhodpsn_7TM"/>
</dbReference>
<keyword evidence="4 9" id="KW-1133">Transmembrane helix</keyword>
<feature type="domain" description="G-protein coupled receptors family 1 profile" evidence="10">
    <location>
        <begin position="109"/>
        <end position="190"/>
    </location>
</feature>
<dbReference type="SUPFAM" id="SSF81321">
    <property type="entry name" value="Family A G protein-coupled receptor-like"/>
    <property type="match status" value="1"/>
</dbReference>
<evidence type="ECO:0000256" key="8">
    <source>
        <dbReference type="ARBA" id="ARBA00023224"/>
    </source>
</evidence>
<dbReference type="EMBL" id="CAKKLH010000124">
    <property type="protein sequence ID" value="CAH0104036.1"/>
    <property type="molecule type" value="Genomic_DNA"/>
</dbReference>
<reference evidence="11" key="1">
    <citation type="submission" date="2021-11" db="EMBL/GenBank/DDBJ databases">
        <authorList>
            <person name="Schell T."/>
        </authorList>
    </citation>
    <scope>NUCLEOTIDE SEQUENCE</scope>
    <source>
        <strain evidence="11">M5</strain>
    </source>
</reference>
<dbReference type="InterPro" id="IPR000276">
    <property type="entry name" value="GPCR_Rhodpsn"/>
</dbReference>
<protein>
    <recommendedName>
        <fullName evidence="10">G-protein coupled receptors family 1 profile domain-containing protein</fullName>
    </recommendedName>
</protein>
<evidence type="ECO:0000256" key="6">
    <source>
        <dbReference type="ARBA" id="ARBA00023136"/>
    </source>
</evidence>
<feature type="transmembrane region" description="Helical" evidence="9">
    <location>
        <begin position="93"/>
        <end position="117"/>
    </location>
</feature>
<evidence type="ECO:0000256" key="7">
    <source>
        <dbReference type="ARBA" id="ARBA00023170"/>
    </source>
</evidence>
<dbReference type="PANTHER" id="PTHR45695:SF15">
    <property type="entry name" value="OPSIN RH2"/>
    <property type="match status" value="1"/>
</dbReference>
<keyword evidence="3 9" id="KW-0812">Transmembrane</keyword>
<dbReference type="Gene3D" id="1.20.1070.10">
    <property type="entry name" value="Rhodopsin 7-helix transmembrane proteins"/>
    <property type="match status" value="1"/>
</dbReference>
<keyword evidence="5" id="KW-0297">G-protein coupled receptor</keyword>
<evidence type="ECO:0000256" key="4">
    <source>
        <dbReference type="ARBA" id="ARBA00022989"/>
    </source>
</evidence>
<evidence type="ECO:0000259" key="10">
    <source>
        <dbReference type="PROSITE" id="PS50262"/>
    </source>
</evidence>
<dbReference type="GO" id="GO:0004930">
    <property type="term" value="F:G protein-coupled receptor activity"/>
    <property type="evidence" value="ECO:0007669"/>
    <property type="project" value="UniProtKB-KW"/>
</dbReference>
<keyword evidence="12" id="KW-1185">Reference proteome</keyword>
<evidence type="ECO:0000256" key="2">
    <source>
        <dbReference type="ARBA" id="ARBA00010663"/>
    </source>
</evidence>
<keyword evidence="8" id="KW-0807">Transducer</keyword>
<accession>A0A8J2RKD8</accession>
<feature type="transmembrane region" description="Helical" evidence="9">
    <location>
        <begin position="129"/>
        <end position="150"/>
    </location>
</feature>
<dbReference type="GO" id="GO:0005886">
    <property type="term" value="C:plasma membrane"/>
    <property type="evidence" value="ECO:0007669"/>
    <property type="project" value="TreeGrafter"/>
</dbReference>